<name>A0AAP4Q0E3_9BACT</name>
<dbReference type="GO" id="GO:0045892">
    <property type="term" value="P:negative regulation of DNA-templated transcription"/>
    <property type="evidence" value="ECO:0007669"/>
    <property type="project" value="TreeGrafter"/>
</dbReference>
<organism evidence="1 2">
    <name type="scientific">Aliarcobacter butzleri</name>
    <dbReference type="NCBI Taxonomy" id="28197"/>
    <lineage>
        <taxon>Bacteria</taxon>
        <taxon>Pseudomonadati</taxon>
        <taxon>Campylobacterota</taxon>
        <taxon>Epsilonproteobacteria</taxon>
        <taxon>Campylobacterales</taxon>
        <taxon>Arcobacteraceae</taxon>
        <taxon>Aliarcobacter</taxon>
    </lineage>
</organism>
<reference evidence="1" key="1">
    <citation type="journal article" date="2023" name="Microorganisms">
        <title>Genomic Characterization of Arcobacter butzleri Strains Isolated from Various Sources in Lithuania.</title>
        <authorList>
            <person name="Uljanovas D."/>
            <person name="Golz G."/>
            <person name="Fleischmann S."/>
            <person name="Kudirkiene E."/>
            <person name="Kasetiene N."/>
            <person name="Grineviciene A."/>
            <person name="Tamuleviciene E."/>
            <person name="Aksomaitiene J."/>
            <person name="Alter T."/>
            <person name="Malakauskas M."/>
        </authorList>
    </citation>
    <scope>NUCLEOTIDE SEQUENCE</scope>
    <source>
        <strain evidence="1">H19</strain>
    </source>
</reference>
<dbReference type="EMBL" id="JAQJJM010000039">
    <property type="protein sequence ID" value="MDN5133303.1"/>
    <property type="molecule type" value="Genomic_DNA"/>
</dbReference>
<dbReference type="Proteomes" id="UP001171508">
    <property type="component" value="Unassembled WGS sequence"/>
</dbReference>
<evidence type="ECO:0000313" key="2">
    <source>
        <dbReference type="Proteomes" id="UP001171508"/>
    </source>
</evidence>
<proteinExistence type="predicted"/>
<dbReference type="PANTHER" id="PTHR37941">
    <property type="entry name" value="FUMARASE E-RELATED"/>
    <property type="match status" value="1"/>
</dbReference>
<comment type="caution">
    <text evidence="1">The sequence shown here is derived from an EMBL/GenBank/DDBJ whole genome shotgun (WGS) entry which is preliminary data.</text>
</comment>
<sequence>MDKIKKLEEFEHLLVSMTENIIKEFGDETHLESYKNVIEFRKNITLETDRGLVLMSVAYIDERLSVLLEKYFVDDKSIIQTLFDATGPLGTFSSKLKLAYGIGLIPKNVYTDCNKIRRIRNTFAHISKPISFEDEPIKSQTHSLILHGIDGHNRTKVNFLTEN</sequence>
<dbReference type="AlphaFoldDB" id="A0AAP4Q0E3"/>
<dbReference type="InterPro" id="IPR038026">
    <property type="entry name" value="MtlR-like_sf"/>
</dbReference>
<dbReference type="PANTHER" id="PTHR37941:SF1">
    <property type="entry name" value="FUMARASE E-RELATED"/>
    <property type="match status" value="1"/>
</dbReference>
<accession>A0AAP4Q0E3</accession>
<protein>
    <submittedName>
        <fullName evidence="1">MltR family transcriptional regulator</fullName>
    </submittedName>
</protein>
<evidence type="ECO:0000313" key="1">
    <source>
        <dbReference type="EMBL" id="MDN5133303.1"/>
    </source>
</evidence>
<dbReference type="Pfam" id="PF05068">
    <property type="entry name" value="MtlR"/>
    <property type="match status" value="1"/>
</dbReference>
<dbReference type="InterPro" id="IPR007761">
    <property type="entry name" value="MtlR-like"/>
</dbReference>
<reference evidence="1" key="2">
    <citation type="submission" date="2023-01" db="EMBL/GenBank/DDBJ databases">
        <authorList>
            <person name="Uljanovas D."/>
        </authorList>
    </citation>
    <scope>NUCLEOTIDE SEQUENCE</scope>
    <source>
        <strain evidence="1">H19</strain>
    </source>
</reference>
<dbReference type="Gene3D" id="1.20.120.330">
    <property type="entry name" value="Nucleotidyltransferases domain 2"/>
    <property type="match status" value="1"/>
</dbReference>
<dbReference type="RefSeq" id="WP_301344350.1">
    <property type="nucleotide sequence ID" value="NZ_JAPZCV010000039.1"/>
</dbReference>
<dbReference type="SUPFAM" id="SSF158668">
    <property type="entry name" value="MtlR-like"/>
    <property type="match status" value="1"/>
</dbReference>
<gene>
    <name evidence="1" type="ORF">PJV92_11295</name>
</gene>